<dbReference type="EMBL" id="JAWDGP010005738">
    <property type="protein sequence ID" value="KAK3752851.1"/>
    <property type="molecule type" value="Genomic_DNA"/>
</dbReference>
<protein>
    <submittedName>
        <fullName evidence="1">Uncharacterized protein</fullName>
    </submittedName>
</protein>
<dbReference type="AlphaFoldDB" id="A0AAE0YP65"/>
<gene>
    <name evidence="1" type="ORF">RRG08_007089</name>
</gene>
<organism evidence="1 2">
    <name type="scientific">Elysia crispata</name>
    <name type="common">lettuce slug</name>
    <dbReference type="NCBI Taxonomy" id="231223"/>
    <lineage>
        <taxon>Eukaryota</taxon>
        <taxon>Metazoa</taxon>
        <taxon>Spiralia</taxon>
        <taxon>Lophotrochozoa</taxon>
        <taxon>Mollusca</taxon>
        <taxon>Gastropoda</taxon>
        <taxon>Heterobranchia</taxon>
        <taxon>Euthyneura</taxon>
        <taxon>Panpulmonata</taxon>
        <taxon>Sacoglossa</taxon>
        <taxon>Placobranchoidea</taxon>
        <taxon>Plakobranchidae</taxon>
        <taxon>Elysia</taxon>
    </lineage>
</organism>
<keyword evidence="2" id="KW-1185">Reference proteome</keyword>
<sequence length="180" mass="21008">MNQSIETCERKFSRRNQDLVLKWKGKLEFNTLTREHPHIMSDHVRRTPRSKRSSKPDAVIDYTDNLSGFDVGGQFFSLQTVYRKTVKWCKNLAFHIVKWYTVRAHFCILKPKIKVLKRPLKRKLCATFLQGSFLRVEDVLQPHVSQGKFICNTGEGSIPLFPTFKDMLRGQHSPLPYDQG</sequence>
<proteinExistence type="predicted"/>
<reference evidence="1" key="1">
    <citation type="journal article" date="2023" name="G3 (Bethesda)">
        <title>A reference genome for the long-term kleptoplast-retaining sea slug Elysia crispata morphotype clarki.</title>
        <authorList>
            <person name="Eastman K.E."/>
            <person name="Pendleton A.L."/>
            <person name="Shaikh M.A."/>
            <person name="Suttiyut T."/>
            <person name="Ogas R."/>
            <person name="Tomko P."/>
            <person name="Gavelis G."/>
            <person name="Widhalm J.R."/>
            <person name="Wisecaver J.H."/>
        </authorList>
    </citation>
    <scope>NUCLEOTIDE SEQUENCE</scope>
    <source>
        <strain evidence="1">ECLA1</strain>
    </source>
</reference>
<evidence type="ECO:0000313" key="1">
    <source>
        <dbReference type="EMBL" id="KAK3752851.1"/>
    </source>
</evidence>
<comment type="caution">
    <text evidence="1">The sequence shown here is derived from an EMBL/GenBank/DDBJ whole genome shotgun (WGS) entry which is preliminary data.</text>
</comment>
<accession>A0AAE0YP65</accession>
<dbReference type="Proteomes" id="UP001283361">
    <property type="component" value="Unassembled WGS sequence"/>
</dbReference>
<name>A0AAE0YP65_9GAST</name>
<evidence type="ECO:0000313" key="2">
    <source>
        <dbReference type="Proteomes" id="UP001283361"/>
    </source>
</evidence>